<reference evidence="2 3" key="1">
    <citation type="submission" date="2024-04" db="EMBL/GenBank/DDBJ databases">
        <title>Tritrichomonas musculus Genome.</title>
        <authorList>
            <person name="Alves-Ferreira E."/>
            <person name="Grigg M."/>
            <person name="Lorenzi H."/>
            <person name="Galac M."/>
        </authorList>
    </citation>
    <scope>NUCLEOTIDE SEQUENCE [LARGE SCALE GENOMIC DNA]</scope>
    <source>
        <strain evidence="2 3">EAF2021</strain>
    </source>
</reference>
<gene>
    <name evidence="2" type="ORF">M9Y10_026642</name>
</gene>
<organism evidence="2 3">
    <name type="scientific">Tritrichomonas musculus</name>
    <dbReference type="NCBI Taxonomy" id="1915356"/>
    <lineage>
        <taxon>Eukaryota</taxon>
        <taxon>Metamonada</taxon>
        <taxon>Parabasalia</taxon>
        <taxon>Tritrichomonadida</taxon>
        <taxon>Tritrichomonadidae</taxon>
        <taxon>Tritrichomonas</taxon>
    </lineage>
</organism>
<proteinExistence type="predicted"/>
<dbReference type="InterPro" id="IPR016181">
    <property type="entry name" value="Acyl_CoA_acyltransferase"/>
</dbReference>
<dbReference type="Gene3D" id="3.40.630.30">
    <property type="match status" value="1"/>
</dbReference>
<evidence type="ECO:0000313" key="2">
    <source>
        <dbReference type="EMBL" id="KAK8841698.1"/>
    </source>
</evidence>
<sequence length="154" mass="17978">MKRISLIKATKDQIPLLVEISKEAFDSDIEVGAIEKGGPPEYDCPEWHEKMAKEGHLYAAVENNDVIGGAILFQDDNNSDCMYVGRIFIDPKHFKKGYGIELMRCIEEMNPLITKFFLDTPIWNRRTNNFYKKIGYIETKRDDEFVYYQKNVKK</sequence>
<dbReference type="SUPFAM" id="SSF55729">
    <property type="entry name" value="Acyl-CoA N-acyltransferases (Nat)"/>
    <property type="match status" value="1"/>
</dbReference>
<accession>A0ABR2H797</accession>
<protein>
    <recommendedName>
        <fullName evidence="1">N-acetyltransferase domain-containing protein</fullName>
    </recommendedName>
</protein>
<evidence type="ECO:0000313" key="3">
    <source>
        <dbReference type="Proteomes" id="UP001470230"/>
    </source>
</evidence>
<feature type="domain" description="N-acetyltransferase" evidence="1">
    <location>
        <begin position="4"/>
        <end position="153"/>
    </location>
</feature>
<keyword evidence="3" id="KW-1185">Reference proteome</keyword>
<evidence type="ECO:0000259" key="1">
    <source>
        <dbReference type="PROSITE" id="PS51186"/>
    </source>
</evidence>
<dbReference type="CDD" id="cd04301">
    <property type="entry name" value="NAT_SF"/>
    <property type="match status" value="1"/>
</dbReference>
<name>A0ABR2H797_9EUKA</name>
<dbReference type="PROSITE" id="PS51186">
    <property type="entry name" value="GNAT"/>
    <property type="match status" value="1"/>
</dbReference>
<dbReference type="Proteomes" id="UP001470230">
    <property type="component" value="Unassembled WGS sequence"/>
</dbReference>
<dbReference type="EMBL" id="JAPFFF010000040">
    <property type="protein sequence ID" value="KAK8841698.1"/>
    <property type="molecule type" value="Genomic_DNA"/>
</dbReference>
<dbReference type="InterPro" id="IPR000182">
    <property type="entry name" value="GNAT_dom"/>
</dbReference>
<comment type="caution">
    <text evidence="2">The sequence shown here is derived from an EMBL/GenBank/DDBJ whole genome shotgun (WGS) entry which is preliminary data.</text>
</comment>
<dbReference type="Pfam" id="PF00583">
    <property type="entry name" value="Acetyltransf_1"/>
    <property type="match status" value="1"/>
</dbReference>